<gene>
    <name evidence="8" type="ORF">JK634_18990</name>
</gene>
<sequence>MEFIRDKKNLCLDILLIFVGCFIASLGVNIFLANAKLLSGGATGLALIIQYFTGFKAGYSVFLLNLPLFVISYFKLSKQFTLYSAIGMISLTVSLLITERFNLHINIDDLLVYCIYGGALCGIGYSIVFLRNGSTGGTDIITMLIRKKYSNFDIGTVGFTINVLVVILGAIFFGLPRALYTLISIYLQNIILDKVLKGLGTKKLLMILTEKEEDVIKFIMNNMHRGVTSLNAEGEYTHHKKKMIYCIVTLPQLVYLKSQITSIDPKSFITIIDVSEVRGRGFKNL</sequence>
<keyword evidence="4 6" id="KW-1133">Transmembrane helix</keyword>
<evidence type="ECO:0000313" key="8">
    <source>
        <dbReference type="EMBL" id="MBL4933875.1"/>
    </source>
</evidence>
<dbReference type="GO" id="GO:0005886">
    <property type="term" value="C:plasma membrane"/>
    <property type="evidence" value="ECO:0007669"/>
    <property type="project" value="UniProtKB-SubCell"/>
</dbReference>
<evidence type="ECO:0000256" key="3">
    <source>
        <dbReference type="ARBA" id="ARBA00022692"/>
    </source>
</evidence>
<keyword evidence="2" id="KW-1003">Cell membrane</keyword>
<feature type="transmembrane region" description="Helical" evidence="6">
    <location>
        <begin position="151"/>
        <end position="172"/>
    </location>
</feature>
<feature type="transmembrane region" description="Helical" evidence="6">
    <location>
        <begin position="12"/>
        <end position="33"/>
    </location>
</feature>
<dbReference type="Gene3D" id="3.30.70.120">
    <property type="match status" value="1"/>
</dbReference>
<dbReference type="InterPro" id="IPR003740">
    <property type="entry name" value="YitT"/>
</dbReference>
<evidence type="ECO:0000313" key="9">
    <source>
        <dbReference type="Proteomes" id="UP000623681"/>
    </source>
</evidence>
<dbReference type="Pfam" id="PF10035">
    <property type="entry name" value="DUF2179"/>
    <property type="match status" value="1"/>
</dbReference>
<evidence type="ECO:0000256" key="2">
    <source>
        <dbReference type="ARBA" id="ARBA00022475"/>
    </source>
</evidence>
<dbReference type="InterPro" id="IPR019264">
    <property type="entry name" value="DUF2179"/>
</dbReference>
<dbReference type="InterPro" id="IPR051461">
    <property type="entry name" value="UPF0750_membrane"/>
</dbReference>
<feature type="domain" description="DUF2179" evidence="7">
    <location>
        <begin position="225"/>
        <end position="279"/>
    </location>
</feature>
<dbReference type="RefSeq" id="WP_202769337.1">
    <property type="nucleotide sequence ID" value="NZ_JAESWA010000028.1"/>
</dbReference>
<dbReference type="Proteomes" id="UP000623681">
    <property type="component" value="Unassembled WGS sequence"/>
</dbReference>
<feature type="transmembrane region" description="Helical" evidence="6">
    <location>
        <begin position="110"/>
        <end position="130"/>
    </location>
</feature>
<dbReference type="CDD" id="cd16380">
    <property type="entry name" value="YitT_C"/>
    <property type="match status" value="1"/>
</dbReference>
<reference evidence="8" key="1">
    <citation type="submission" date="2021-01" db="EMBL/GenBank/DDBJ databases">
        <title>Genome public.</title>
        <authorList>
            <person name="Liu C."/>
            <person name="Sun Q."/>
        </authorList>
    </citation>
    <scope>NUCLEOTIDE SEQUENCE</scope>
    <source>
        <strain evidence="8">YIM B02565</strain>
    </source>
</reference>
<dbReference type="PIRSF" id="PIRSF006483">
    <property type="entry name" value="Membrane_protein_YitT"/>
    <property type="match status" value="1"/>
</dbReference>
<keyword evidence="9" id="KW-1185">Reference proteome</keyword>
<dbReference type="InterPro" id="IPR015867">
    <property type="entry name" value="N-reg_PII/ATP_PRibTrfase_C"/>
</dbReference>
<organism evidence="8 9">
    <name type="scientific">Clostridium paridis</name>
    <dbReference type="NCBI Taxonomy" id="2803863"/>
    <lineage>
        <taxon>Bacteria</taxon>
        <taxon>Bacillati</taxon>
        <taxon>Bacillota</taxon>
        <taxon>Clostridia</taxon>
        <taxon>Eubacteriales</taxon>
        <taxon>Clostridiaceae</taxon>
        <taxon>Clostridium</taxon>
    </lineage>
</organism>
<feature type="transmembrane region" description="Helical" evidence="6">
    <location>
        <begin position="80"/>
        <end position="98"/>
    </location>
</feature>
<keyword evidence="3 6" id="KW-0812">Transmembrane</keyword>
<dbReference type="PANTHER" id="PTHR33545">
    <property type="entry name" value="UPF0750 MEMBRANE PROTEIN YITT-RELATED"/>
    <property type="match status" value="1"/>
</dbReference>
<dbReference type="Pfam" id="PF02588">
    <property type="entry name" value="YitT_membrane"/>
    <property type="match status" value="1"/>
</dbReference>
<protein>
    <submittedName>
        <fullName evidence="8">YitT family protein</fullName>
    </submittedName>
</protein>
<feature type="transmembrane region" description="Helical" evidence="6">
    <location>
        <begin position="45"/>
        <end position="68"/>
    </location>
</feature>
<evidence type="ECO:0000256" key="5">
    <source>
        <dbReference type="ARBA" id="ARBA00023136"/>
    </source>
</evidence>
<keyword evidence="5 6" id="KW-0472">Membrane</keyword>
<evidence type="ECO:0000256" key="6">
    <source>
        <dbReference type="SAM" id="Phobius"/>
    </source>
</evidence>
<evidence type="ECO:0000256" key="4">
    <source>
        <dbReference type="ARBA" id="ARBA00022989"/>
    </source>
</evidence>
<accession>A0A937FH75</accession>
<name>A0A937FH75_9CLOT</name>
<dbReference type="EMBL" id="JAESWA010000028">
    <property type="protein sequence ID" value="MBL4933875.1"/>
    <property type="molecule type" value="Genomic_DNA"/>
</dbReference>
<dbReference type="PANTHER" id="PTHR33545:SF5">
    <property type="entry name" value="UPF0750 MEMBRANE PROTEIN YITT"/>
    <property type="match status" value="1"/>
</dbReference>
<comment type="caution">
    <text evidence="8">The sequence shown here is derived from an EMBL/GenBank/DDBJ whole genome shotgun (WGS) entry which is preliminary data.</text>
</comment>
<evidence type="ECO:0000256" key="1">
    <source>
        <dbReference type="ARBA" id="ARBA00004651"/>
    </source>
</evidence>
<comment type="subcellular location">
    <subcellularLocation>
        <location evidence="1">Cell membrane</location>
        <topology evidence="1">Multi-pass membrane protein</topology>
    </subcellularLocation>
</comment>
<dbReference type="AlphaFoldDB" id="A0A937FH75"/>
<evidence type="ECO:0000259" key="7">
    <source>
        <dbReference type="Pfam" id="PF10035"/>
    </source>
</evidence>
<proteinExistence type="predicted"/>